<evidence type="ECO:0000256" key="1">
    <source>
        <dbReference type="SAM" id="MobiDB-lite"/>
    </source>
</evidence>
<organism evidence="3 4">
    <name type="scientific">Fonsecaea multimorphosa CBS 102226</name>
    <dbReference type="NCBI Taxonomy" id="1442371"/>
    <lineage>
        <taxon>Eukaryota</taxon>
        <taxon>Fungi</taxon>
        <taxon>Dikarya</taxon>
        <taxon>Ascomycota</taxon>
        <taxon>Pezizomycotina</taxon>
        <taxon>Eurotiomycetes</taxon>
        <taxon>Chaetothyriomycetidae</taxon>
        <taxon>Chaetothyriales</taxon>
        <taxon>Herpotrichiellaceae</taxon>
        <taxon>Fonsecaea</taxon>
    </lineage>
</organism>
<dbReference type="VEuPathDB" id="FungiDB:Z520_05629"/>
<dbReference type="EMBL" id="KN848071">
    <property type="protein sequence ID" value="KIX98328.1"/>
    <property type="molecule type" value="Genomic_DNA"/>
</dbReference>
<reference evidence="3 4" key="1">
    <citation type="submission" date="2015-01" db="EMBL/GenBank/DDBJ databases">
        <title>The Genome Sequence of Fonsecaea multimorphosa CBS 102226.</title>
        <authorList>
            <consortium name="The Broad Institute Genomics Platform"/>
            <person name="Cuomo C."/>
            <person name="de Hoog S."/>
            <person name="Gorbushina A."/>
            <person name="Stielow B."/>
            <person name="Teixiera M."/>
            <person name="Abouelleil A."/>
            <person name="Chapman S.B."/>
            <person name="Priest M."/>
            <person name="Young S.K."/>
            <person name="Wortman J."/>
            <person name="Nusbaum C."/>
            <person name="Birren B."/>
        </authorList>
    </citation>
    <scope>NUCLEOTIDE SEQUENCE [LARGE SCALE GENOMIC DNA]</scope>
    <source>
        <strain evidence="3 4">CBS 102226</strain>
    </source>
</reference>
<feature type="domain" description="Heterokaryon incompatibility" evidence="2">
    <location>
        <begin position="251"/>
        <end position="401"/>
    </location>
</feature>
<dbReference type="OrthoDB" id="2157530at2759"/>
<dbReference type="Proteomes" id="UP000053411">
    <property type="component" value="Unassembled WGS sequence"/>
</dbReference>
<accession>A0A0D2KNQ1</accession>
<dbReference type="PANTHER" id="PTHR24148">
    <property type="entry name" value="ANKYRIN REPEAT DOMAIN-CONTAINING PROTEIN 39 HOMOLOG-RELATED"/>
    <property type="match status" value="1"/>
</dbReference>
<dbReference type="AlphaFoldDB" id="A0A0D2KNQ1"/>
<protein>
    <recommendedName>
        <fullName evidence="2">Heterokaryon incompatibility domain-containing protein</fullName>
    </recommendedName>
</protein>
<feature type="region of interest" description="Disordered" evidence="1">
    <location>
        <begin position="729"/>
        <end position="748"/>
    </location>
</feature>
<dbReference type="PANTHER" id="PTHR24148:SF64">
    <property type="entry name" value="HETEROKARYON INCOMPATIBILITY DOMAIN-CONTAINING PROTEIN"/>
    <property type="match status" value="1"/>
</dbReference>
<keyword evidence="4" id="KW-1185">Reference proteome</keyword>
<dbReference type="InterPro" id="IPR052895">
    <property type="entry name" value="HetReg/Transcr_Mod"/>
</dbReference>
<name>A0A0D2KNQ1_9EURO</name>
<dbReference type="Pfam" id="PF06985">
    <property type="entry name" value="HET"/>
    <property type="match status" value="1"/>
</dbReference>
<evidence type="ECO:0000259" key="2">
    <source>
        <dbReference type="Pfam" id="PF06985"/>
    </source>
</evidence>
<dbReference type="InterPro" id="IPR010730">
    <property type="entry name" value="HET"/>
</dbReference>
<gene>
    <name evidence="3" type="ORF">Z520_05629</name>
</gene>
<evidence type="ECO:0000313" key="3">
    <source>
        <dbReference type="EMBL" id="KIX98328.1"/>
    </source>
</evidence>
<dbReference type="RefSeq" id="XP_016632451.1">
    <property type="nucleotide sequence ID" value="XM_016776132.1"/>
</dbReference>
<sequence>MTAVVVNDQGFREIIQGEPFQYGDLDLKHEELRFLVLQRRPAGTGHEGLDGLVSCTIETQLLAHADPFIAVRNARGYRLLEELILVDGKCLIVSVALERFLRHFTPAGDKPLRLWIRYVCVDQHNPNEMARYWTRQFQDKMYEMAESVVDMQRFLRDLLDRRVFERVIDSRYKEWTKKWQTLPETWPLPKVYPIRLGSYSSSERPTQAYQYVPLDTVADETRIIVIKPNEDKQAPLELHLAHCPLASDVGYFALSYTWGVSEDDVQVTVMGQSMHIRKNLERVLRGIRPSSSPHACAVWADAICINQSDTSEKNHQIPRIADVYDRAAGVICDVGEADHYSELALDFVEHLQEPIIRMDTHYEFIIGKPDRIDPDDIPRLCAALYLFLTRPYFRRVWVLQEVALASNPVISCGIGMRKGIAFEALETAAANLSDMMSRDPGLAQKMEESTPDLSSVDPAQLLFIRKLLYFRHLHIGGSRGGFIMHDIKDTAPGYLESAILARDFEAAVPHDKLFALWNVARDKTGLDFSADYSRAYEEAYMGFTKAWCAHSGSLDMIAASEFRQPVENHGFYSKASSWCPDWSTPALSSSLVRRERFRLHRISLHDDLDGPVYCADGGVRQQPDSNKYFKFVGNTLHCMGIILDKVDGIAASKTEHLPMRAVIPGLVEFCKDFFAKNNITTYDDVAQAMIAMVHGDCVASWPKKEGNSKLSPDEDLWTAPYACIPFKPRLNPDQDPNRSRHVPSYGGSYSSQEAWEVVRSIMRGRHLFVSEKGYMGLLPDYVGRVGGGGDDRDRDYIGHGGPLHLAILATCSVPVLLGEHPEIEGAYRFLGTCFVQGWMEGEVLKAEMGCDEPAEFWEAMAGTEKLRIV</sequence>
<evidence type="ECO:0000313" key="4">
    <source>
        <dbReference type="Proteomes" id="UP000053411"/>
    </source>
</evidence>
<proteinExistence type="predicted"/>
<dbReference type="STRING" id="1442371.A0A0D2KNQ1"/>
<dbReference type="GeneID" id="27711375"/>